<feature type="domain" description="Gfo/Idh/MocA-like oxidoreductase N-terminal" evidence="1">
    <location>
        <begin position="2"/>
        <end position="120"/>
    </location>
</feature>
<reference evidence="3 4" key="1">
    <citation type="journal article" date="2016" name="Nat. Commun.">
        <title>Thousands of microbial genomes shed light on interconnected biogeochemical processes in an aquifer system.</title>
        <authorList>
            <person name="Anantharaman K."/>
            <person name="Brown C.T."/>
            <person name="Hug L.A."/>
            <person name="Sharon I."/>
            <person name="Castelle C.J."/>
            <person name="Probst A.J."/>
            <person name="Thomas B.C."/>
            <person name="Singh A."/>
            <person name="Wilkins M.J."/>
            <person name="Karaoz U."/>
            <person name="Brodie E.L."/>
            <person name="Williams K.H."/>
            <person name="Hubbard S.S."/>
            <person name="Banfield J.F."/>
        </authorList>
    </citation>
    <scope>NUCLEOTIDE SEQUENCE [LARGE SCALE GENOMIC DNA]</scope>
    <source>
        <strain evidence="4">RIFCSPLOWO2_12_FULL_64_10</strain>
    </source>
</reference>
<evidence type="ECO:0000259" key="1">
    <source>
        <dbReference type="Pfam" id="PF01408"/>
    </source>
</evidence>
<proteinExistence type="predicted"/>
<comment type="caution">
    <text evidence="3">The sequence shown here is derived from an EMBL/GenBank/DDBJ whole genome shotgun (WGS) entry which is preliminary data.</text>
</comment>
<dbReference type="Proteomes" id="UP000178606">
    <property type="component" value="Unassembled WGS sequence"/>
</dbReference>
<dbReference type="SUPFAM" id="SSF55347">
    <property type="entry name" value="Glyceraldehyde-3-phosphate dehydrogenase-like, C-terminal domain"/>
    <property type="match status" value="1"/>
</dbReference>
<dbReference type="SUPFAM" id="SSF51735">
    <property type="entry name" value="NAD(P)-binding Rossmann-fold domains"/>
    <property type="match status" value="1"/>
</dbReference>
<evidence type="ECO:0008006" key="5">
    <source>
        <dbReference type="Google" id="ProtNLM"/>
    </source>
</evidence>
<dbReference type="EMBL" id="MFKF01000434">
    <property type="protein sequence ID" value="OGG43446.1"/>
    <property type="molecule type" value="Genomic_DNA"/>
</dbReference>
<dbReference type="PANTHER" id="PTHR43249:SF1">
    <property type="entry name" value="D-GLUCOSIDE 3-DEHYDROGENASE"/>
    <property type="match status" value="1"/>
</dbReference>
<accession>A0A1F6C2L9</accession>
<dbReference type="Pfam" id="PF01408">
    <property type="entry name" value="GFO_IDH_MocA"/>
    <property type="match status" value="1"/>
</dbReference>
<dbReference type="InterPro" id="IPR000683">
    <property type="entry name" value="Gfo/Idh/MocA-like_OxRdtase_N"/>
</dbReference>
<dbReference type="InterPro" id="IPR036291">
    <property type="entry name" value="NAD(P)-bd_dom_sf"/>
</dbReference>
<dbReference type="GO" id="GO:0000166">
    <property type="term" value="F:nucleotide binding"/>
    <property type="evidence" value="ECO:0007669"/>
    <property type="project" value="InterPro"/>
</dbReference>
<dbReference type="AlphaFoldDB" id="A0A1F6C2L9"/>
<protein>
    <recommendedName>
        <fullName evidence="5">Oxidoreductase</fullName>
    </recommendedName>
</protein>
<organism evidence="3 4">
    <name type="scientific">Handelsmanbacteria sp. (strain RIFCSPLOWO2_12_FULL_64_10)</name>
    <dbReference type="NCBI Taxonomy" id="1817868"/>
    <lineage>
        <taxon>Bacteria</taxon>
        <taxon>Candidatus Handelsmaniibacteriota</taxon>
    </lineage>
</organism>
<name>A0A1F6C2L9_HANXR</name>
<dbReference type="Gene3D" id="3.40.50.720">
    <property type="entry name" value="NAD(P)-binding Rossmann-like Domain"/>
    <property type="match status" value="1"/>
</dbReference>
<evidence type="ECO:0000259" key="2">
    <source>
        <dbReference type="Pfam" id="PF22725"/>
    </source>
</evidence>
<dbReference type="Gene3D" id="3.30.360.10">
    <property type="entry name" value="Dihydrodipicolinate Reductase, domain 2"/>
    <property type="match status" value="1"/>
</dbReference>
<sequence>MVRIGFVGTGGIANHHLEQLGKVEGAQVVALCDVVEARAQEAAGKFGGKACTDYRRMIDEVAMDALYVCIPPFAHSDAETLAAQKGIHLFVEKPVVLDLALGLKINEEIRKAGVMSSVGYSLRYTPAAEAMRRFLQGKTIAMVTGNRWGGVPGTPWWRVMAQSGGQLVEQTTHQVDLMRYLAGEIVEVYARYAQRVIGDLENATIPDAQVATFQFASGAVGSITTSCAMTKGGGQSDVTVTLRDVWVRYGREVTVSPAGAASIPVSAEPMPNIDASFVQAIQTGDRSLIRSSYEDGLKSAAVCIAANESAETGRPVRPWVG</sequence>
<dbReference type="Pfam" id="PF22725">
    <property type="entry name" value="GFO_IDH_MocA_C3"/>
    <property type="match status" value="1"/>
</dbReference>
<dbReference type="InterPro" id="IPR052515">
    <property type="entry name" value="Gfo/Idh/MocA_Oxidoreductase"/>
</dbReference>
<evidence type="ECO:0000313" key="4">
    <source>
        <dbReference type="Proteomes" id="UP000178606"/>
    </source>
</evidence>
<dbReference type="PANTHER" id="PTHR43249">
    <property type="entry name" value="UDP-N-ACETYL-2-AMINO-2-DEOXY-D-GLUCURONATE OXIDASE"/>
    <property type="match status" value="1"/>
</dbReference>
<feature type="domain" description="GFO/IDH/MocA-like oxidoreductase" evidence="2">
    <location>
        <begin position="144"/>
        <end position="233"/>
    </location>
</feature>
<gene>
    <name evidence="3" type="ORF">A3F84_02340</name>
</gene>
<dbReference type="InterPro" id="IPR055170">
    <property type="entry name" value="GFO_IDH_MocA-like_dom"/>
</dbReference>
<evidence type="ECO:0000313" key="3">
    <source>
        <dbReference type="EMBL" id="OGG43446.1"/>
    </source>
</evidence>